<dbReference type="EMBL" id="OBDY01000033">
    <property type="protein sequence ID" value="SNY68432.1"/>
    <property type="molecule type" value="Genomic_DNA"/>
</dbReference>
<organism evidence="1 2">
    <name type="scientific">Paractinoplanes atraurantiacus</name>
    <dbReference type="NCBI Taxonomy" id="1036182"/>
    <lineage>
        <taxon>Bacteria</taxon>
        <taxon>Bacillati</taxon>
        <taxon>Actinomycetota</taxon>
        <taxon>Actinomycetes</taxon>
        <taxon>Micromonosporales</taxon>
        <taxon>Micromonosporaceae</taxon>
        <taxon>Paractinoplanes</taxon>
    </lineage>
</organism>
<accession>A0A285K744</accession>
<protein>
    <submittedName>
        <fullName evidence="1">Uncharacterized protein</fullName>
    </submittedName>
</protein>
<proteinExistence type="predicted"/>
<dbReference type="RefSeq" id="WP_097327909.1">
    <property type="nucleotide sequence ID" value="NZ_OBDY01000033.1"/>
</dbReference>
<dbReference type="AlphaFoldDB" id="A0A285K744"/>
<dbReference type="OrthoDB" id="3400634at2"/>
<gene>
    <name evidence="1" type="ORF">SAMN05421748_13323</name>
</gene>
<sequence>MTTHDPSTGQIWTFAEADYRFGSGPLRIRIDRVLASAPLQQDGETWYEVEGIEVNDQGQIIGPRRATIRASRLPAVRRNPGR</sequence>
<dbReference type="Proteomes" id="UP000219612">
    <property type="component" value="Unassembled WGS sequence"/>
</dbReference>
<evidence type="ECO:0000313" key="2">
    <source>
        <dbReference type="Proteomes" id="UP000219612"/>
    </source>
</evidence>
<name>A0A285K744_9ACTN</name>
<reference evidence="1 2" key="1">
    <citation type="submission" date="2017-09" db="EMBL/GenBank/DDBJ databases">
        <authorList>
            <person name="Ehlers B."/>
            <person name="Leendertz F.H."/>
        </authorList>
    </citation>
    <scope>NUCLEOTIDE SEQUENCE [LARGE SCALE GENOMIC DNA]</scope>
    <source>
        <strain evidence="1 2">CGMCC 4.6857</strain>
    </source>
</reference>
<evidence type="ECO:0000313" key="1">
    <source>
        <dbReference type="EMBL" id="SNY68432.1"/>
    </source>
</evidence>
<keyword evidence="2" id="KW-1185">Reference proteome</keyword>